<comment type="caution">
    <text evidence="2">The sequence shown here is derived from an EMBL/GenBank/DDBJ whole genome shotgun (WGS) entry which is preliminary data.</text>
</comment>
<evidence type="ECO:0000256" key="1">
    <source>
        <dbReference type="ARBA" id="ARBA00022833"/>
    </source>
</evidence>
<dbReference type="GO" id="GO:0016787">
    <property type="term" value="F:hydrolase activity"/>
    <property type="evidence" value="ECO:0007669"/>
    <property type="project" value="UniProtKB-KW"/>
</dbReference>
<dbReference type="InterPro" id="IPR003737">
    <property type="entry name" value="GlcNAc_PI_deacetylase-related"/>
</dbReference>
<dbReference type="SUPFAM" id="SSF102588">
    <property type="entry name" value="LmbE-like"/>
    <property type="match status" value="1"/>
</dbReference>
<organism evidence="2 3">
    <name type="scientific">Streptomyces chrestomyceticus</name>
    <dbReference type="NCBI Taxonomy" id="68185"/>
    <lineage>
        <taxon>Bacteria</taxon>
        <taxon>Bacillati</taxon>
        <taxon>Actinomycetota</taxon>
        <taxon>Actinomycetes</taxon>
        <taxon>Kitasatosporales</taxon>
        <taxon>Streptomycetaceae</taxon>
        <taxon>Streptomyces</taxon>
    </lineage>
</organism>
<dbReference type="Gene3D" id="3.40.50.10320">
    <property type="entry name" value="LmbE-like"/>
    <property type="match status" value="1"/>
</dbReference>
<dbReference type="Proteomes" id="UP001348265">
    <property type="component" value="Unassembled WGS sequence"/>
</dbReference>
<dbReference type="EMBL" id="JAVFKM010000005">
    <property type="protein sequence ID" value="MEF3114213.1"/>
    <property type="molecule type" value="Genomic_DNA"/>
</dbReference>
<name>A0ABU7WRS1_9ACTN</name>
<reference evidence="2 3" key="1">
    <citation type="submission" date="2023-08" db="EMBL/GenBank/DDBJ databases">
        <authorList>
            <person name="Sharma P."/>
            <person name="Verma V."/>
            <person name="Mohan M.K."/>
            <person name="Dubey A.K."/>
        </authorList>
    </citation>
    <scope>NUCLEOTIDE SEQUENCE [LARGE SCALE GENOMIC DNA]</scope>
    <source>
        <strain evidence="2 3">ADP4</strain>
    </source>
</reference>
<evidence type="ECO:0000313" key="3">
    <source>
        <dbReference type="Proteomes" id="UP001348265"/>
    </source>
</evidence>
<protein>
    <submittedName>
        <fullName evidence="2">PIG-L family deacetylase</fullName>
        <ecNumber evidence="2">3.5.1.-</ecNumber>
    </submittedName>
</protein>
<dbReference type="PANTHER" id="PTHR12993">
    <property type="entry name" value="N-ACETYLGLUCOSAMINYL-PHOSPHATIDYLINOSITOL DE-N-ACETYLASE-RELATED"/>
    <property type="match status" value="1"/>
</dbReference>
<evidence type="ECO:0000313" key="2">
    <source>
        <dbReference type="EMBL" id="MEF3114213.1"/>
    </source>
</evidence>
<gene>
    <name evidence="2" type="ORF">RB636_13585</name>
</gene>
<proteinExistence type="predicted"/>
<dbReference type="RefSeq" id="WP_331786728.1">
    <property type="nucleotide sequence ID" value="NZ_JAVFKM010000005.1"/>
</dbReference>
<keyword evidence="1" id="KW-0862">Zinc</keyword>
<keyword evidence="3" id="KW-1185">Reference proteome</keyword>
<dbReference type="Pfam" id="PF02585">
    <property type="entry name" value="PIG-L"/>
    <property type="match status" value="1"/>
</dbReference>
<dbReference type="PANTHER" id="PTHR12993:SF29">
    <property type="entry name" value="BLR3841 PROTEIN"/>
    <property type="match status" value="1"/>
</dbReference>
<keyword evidence="2" id="KW-0378">Hydrolase</keyword>
<accession>A0ABU7WRS1</accession>
<sequence>MTETFDRETAAAAIEAPGTPEEHWAAWDGLARLPAVPPPSGPVVVVAAHPDDEVLGFGGTMAQLTGPVHLVTVTDGEGSHPHLPAGRIAALRAAELERALGALAPRACRTYRLHIPDTDVGAHERQLTRQLATVLRESGAGLCVAPFTGDLHADHEAAGRAAAAAARQTGTPCWHYPIWMWHWAAPGDPRVPWPTARRLPLPSWAQARKQAAIHHFTSQITPFSLGAGTGPGTETNAGPGTVILPPSELAHHTRPFETVFI</sequence>
<dbReference type="EC" id="3.5.1.-" evidence="2"/>
<dbReference type="InterPro" id="IPR024078">
    <property type="entry name" value="LmbE-like_dom_sf"/>
</dbReference>